<evidence type="ECO:0000256" key="5">
    <source>
        <dbReference type="ARBA" id="ARBA00025846"/>
    </source>
</evidence>
<dbReference type="Pfam" id="PF04723">
    <property type="entry name" value="GRDA"/>
    <property type="match status" value="1"/>
</dbReference>
<dbReference type="STRING" id="592015.HMPREF1705_03666"/>
<evidence type="ECO:0000256" key="1">
    <source>
        <dbReference type="ARBA" id="ARBA00010866"/>
    </source>
</evidence>
<comment type="catalytic activity">
    <reaction evidence="7">
        <text>acetyl phosphate + trimethylamine + [thioredoxin]-disulfide + H2O = glycine betaine + [thioredoxin]-dithiol + phosphate + H(+)</text>
        <dbReference type="Rhea" id="RHEA:11848"/>
        <dbReference type="Rhea" id="RHEA-COMP:10698"/>
        <dbReference type="Rhea" id="RHEA-COMP:10700"/>
        <dbReference type="ChEBI" id="CHEBI:15377"/>
        <dbReference type="ChEBI" id="CHEBI:15378"/>
        <dbReference type="ChEBI" id="CHEBI:17750"/>
        <dbReference type="ChEBI" id="CHEBI:22191"/>
        <dbReference type="ChEBI" id="CHEBI:29950"/>
        <dbReference type="ChEBI" id="CHEBI:43474"/>
        <dbReference type="ChEBI" id="CHEBI:50058"/>
        <dbReference type="ChEBI" id="CHEBI:58389"/>
        <dbReference type="EC" id="1.21.4.4"/>
    </reaction>
</comment>
<evidence type="ECO:0000256" key="2">
    <source>
        <dbReference type="ARBA" id="ARBA00022933"/>
    </source>
</evidence>
<organism evidence="9 10">
    <name type="scientific">Acetomicrobium hydrogeniformans ATCC BAA-1850</name>
    <dbReference type="NCBI Taxonomy" id="592015"/>
    <lineage>
        <taxon>Bacteria</taxon>
        <taxon>Thermotogati</taxon>
        <taxon>Synergistota</taxon>
        <taxon>Synergistia</taxon>
        <taxon>Synergistales</taxon>
        <taxon>Acetomicrobiaceae</taxon>
        <taxon>Acetomicrobium</taxon>
    </lineage>
</organism>
<sequence>MAFEGKKFILLGERDGIPAPVMEEVLKPLGCDIAFAVTECFV</sequence>
<evidence type="ECO:0000313" key="10">
    <source>
        <dbReference type="Proteomes" id="UP000005273"/>
    </source>
</evidence>
<evidence type="ECO:0000256" key="3">
    <source>
        <dbReference type="ARBA" id="ARBA00023002"/>
    </source>
</evidence>
<proteinExistence type="inferred from homology"/>
<dbReference type="InterPro" id="IPR006812">
    <property type="entry name" value="GRDA"/>
</dbReference>
<name>A0A0T5XDG4_9BACT</name>
<keyword evidence="2" id="KW-0712">Selenocysteine</keyword>
<evidence type="ECO:0000256" key="8">
    <source>
        <dbReference type="ARBA" id="ARBA00048720"/>
    </source>
</evidence>
<comment type="function">
    <text evidence="4">In the first step of glycine, betaine and sarcosine reductases, the substrate is bound to component PB via a Schiff base intermediate. Then the PB-activated substrate is nucleophilically attacked by the selenol anion of component PA to transform it to a carboxymethylated selenoether and the respective amine. By action of component PC, acetyl phosphate is formed, leaving component PA in its oxidized state. Finally component PA becomes reduced by the thioredoxin system to start a new catalytic cycle of reductive deamination.</text>
</comment>
<dbReference type="GO" id="GO:0030700">
    <property type="term" value="C:glycine reductase complex"/>
    <property type="evidence" value="ECO:0007669"/>
    <property type="project" value="InterPro"/>
</dbReference>
<accession>A0A0T5XDG4</accession>
<dbReference type="Proteomes" id="UP000005273">
    <property type="component" value="Unassembled WGS sequence"/>
</dbReference>
<keyword evidence="10" id="KW-1185">Reference proteome</keyword>
<comment type="catalytic activity">
    <reaction evidence="6">
        <text>acetyl phosphate + [thioredoxin]-disulfide + NH4(+) + H2O = [thioredoxin]-dithiol + glycine + phosphate + H(+)</text>
        <dbReference type="Rhea" id="RHEA:12232"/>
        <dbReference type="Rhea" id="RHEA-COMP:10698"/>
        <dbReference type="Rhea" id="RHEA-COMP:10700"/>
        <dbReference type="ChEBI" id="CHEBI:15377"/>
        <dbReference type="ChEBI" id="CHEBI:15378"/>
        <dbReference type="ChEBI" id="CHEBI:22191"/>
        <dbReference type="ChEBI" id="CHEBI:28938"/>
        <dbReference type="ChEBI" id="CHEBI:29950"/>
        <dbReference type="ChEBI" id="CHEBI:43474"/>
        <dbReference type="ChEBI" id="CHEBI:50058"/>
        <dbReference type="ChEBI" id="CHEBI:57305"/>
        <dbReference type="EC" id="1.21.4.2"/>
    </reaction>
</comment>
<comment type="subunit">
    <text evidence="5">Monomer. Component of the glycine, sarcosine and betaine reductase complexes, together with components B and C.</text>
</comment>
<dbReference type="GO" id="GO:0030699">
    <property type="term" value="F:glycine reductase activity"/>
    <property type="evidence" value="ECO:0007669"/>
    <property type="project" value="UniProtKB-EC"/>
</dbReference>
<evidence type="ECO:0000256" key="7">
    <source>
        <dbReference type="ARBA" id="ARBA00048189"/>
    </source>
</evidence>
<evidence type="ECO:0000256" key="4">
    <source>
        <dbReference type="ARBA" id="ARBA00025583"/>
    </source>
</evidence>
<evidence type="ECO:0000313" key="9">
    <source>
        <dbReference type="EMBL" id="KRT36383.1"/>
    </source>
</evidence>
<evidence type="ECO:0000256" key="6">
    <source>
        <dbReference type="ARBA" id="ARBA00047603"/>
    </source>
</evidence>
<gene>
    <name evidence="9" type="ORF">HMPREF1705_03666</name>
</gene>
<evidence type="ECO:0008006" key="11">
    <source>
        <dbReference type="Google" id="ProtNLM"/>
    </source>
</evidence>
<protein>
    <recommendedName>
        <fullName evidence="11">Glycine/sarcosine/betaine reductase complex component A</fullName>
    </recommendedName>
</protein>
<comment type="similarity">
    <text evidence="1">Belongs to the GrdA family.</text>
</comment>
<dbReference type="EMBL" id="ACJX03000001">
    <property type="protein sequence ID" value="KRT36383.1"/>
    <property type="molecule type" value="Genomic_DNA"/>
</dbReference>
<dbReference type="GO" id="GO:0033795">
    <property type="term" value="F:betaine reductase activity"/>
    <property type="evidence" value="ECO:0007669"/>
    <property type="project" value="UniProtKB-EC"/>
</dbReference>
<comment type="catalytic activity">
    <reaction evidence="8">
        <text>acetyl phosphate + methylamine + [thioredoxin]-disulfide + H2O = sarcosine + [thioredoxin]-dithiol + phosphate + H(+)</text>
        <dbReference type="Rhea" id="RHEA:12825"/>
        <dbReference type="Rhea" id="RHEA-COMP:10698"/>
        <dbReference type="Rhea" id="RHEA-COMP:10700"/>
        <dbReference type="ChEBI" id="CHEBI:15377"/>
        <dbReference type="ChEBI" id="CHEBI:15378"/>
        <dbReference type="ChEBI" id="CHEBI:22191"/>
        <dbReference type="ChEBI" id="CHEBI:29950"/>
        <dbReference type="ChEBI" id="CHEBI:43474"/>
        <dbReference type="ChEBI" id="CHEBI:50058"/>
        <dbReference type="ChEBI" id="CHEBI:57433"/>
        <dbReference type="ChEBI" id="CHEBI:59338"/>
        <dbReference type="EC" id="1.21.4.3"/>
    </reaction>
</comment>
<reference evidence="10" key="1">
    <citation type="submission" date="2012-09" db="EMBL/GenBank/DDBJ databases">
        <authorList>
            <person name="Weinstock G."/>
            <person name="Sodergren E."/>
            <person name="Clifton S."/>
            <person name="Fulton L."/>
            <person name="Fulton B."/>
            <person name="Courtney L."/>
            <person name="Fronick C."/>
            <person name="Harrison M."/>
            <person name="Strong C."/>
            <person name="Farmer C."/>
            <person name="Delehaunty K."/>
            <person name="Markovic C."/>
            <person name="Hall O."/>
            <person name="Minx P."/>
            <person name="Tomlinson C."/>
            <person name="Mitreva M."/>
            <person name="Nelson J."/>
            <person name="Hou S."/>
            <person name="Wollam A."/>
            <person name="Pepin K.H."/>
            <person name="Johnson M."/>
            <person name="Bhonagiri V."/>
            <person name="Nash W.E."/>
            <person name="Suruliraj S."/>
            <person name="Warren W."/>
            <person name="Chinwalla A."/>
            <person name="Mardis E.R."/>
            <person name="Wilson R.K."/>
        </authorList>
    </citation>
    <scope>NUCLEOTIDE SEQUENCE [LARGE SCALE GENOMIC DNA]</scope>
    <source>
        <strain evidence="10">OS1</strain>
    </source>
</reference>
<comment type="caution">
    <text evidence="9">The sequence shown here is derived from an EMBL/GenBank/DDBJ whole genome shotgun (WGS) entry which is preliminary data.</text>
</comment>
<keyword evidence="3" id="KW-0560">Oxidoreductase</keyword>
<dbReference type="GO" id="GO:0033794">
    <property type="term" value="F:sarcosine reductase activity"/>
    <property type="evidence" value="ECO:0007669"/>
    <property type="project" value="UniProtKB-EC"/>
</dbReference>
<dbReference type="AlphaFoldDB" id="A0A0T5XDG4"/>